<dbReference type="AlphaFoldDB" id="A0A9D4FCT6"/>
<reference evidence="1" key="1">
    <citation type="journal article" date="2019" name="bioRxiv">
        <title>The Genome of the Zebra Mussel, Dreissena polymorpha: A Resource for Invasive Species Research.</title>
        <authorList>
            <person name="McCartney M.A."/>
            <person name="Auch B."/>
            <person name="Kono T."/>
            <person name="Mallez S."/>
            <person name="Zhang Y."/>
            <person name="Obille A."/>
            <person name="Becker A."/>
            <person name="Abrahante J.E."/>
            <person name="Garbe J."/>
            <person name="Badalamenti J.P."/>
            <person name="Herman A."/>
            <person name="Mangelson H."/>
            <person name="Liachko I."/>
            <person name="Sullivan S."/>
            <person name="Sone E.D."/>
            <person name="Koren S."/>
            <person name="Silverstein K.A.T."/>
            <person name="Beckman K.B."/>
            <person name="Gohl D.M."/>
        </authorList>
    </citation>
    <scope>NUCLEOTIDE SEQUENCE</scope>
    <source>
        <strain evidence="1">Duluth1</strain>
        <tissue evidence="1">Whole animal</tissue>
    </source>
</reference>
<comment type="caution">
    <text evidence="1">The sequence shown here is derived from an EMBL/GenBank/DDBJ whole genome shotgun (WGS) entry which is preliminary data.</text>
</comment>
<keyword evidence="2" id="KW-1185">Reference proteome</keyword>
<evidence type="ECO:0000313" key="1">
    <source>
        <dbReference type="EMBL" id="KAH3794246.1"/>
    </source>
</evidence>
<organism evidence="1 2">
    <name type="scientific">Dreissena polymorpha</name>
    <name type="common">Zebra mussel</name>
    <name type="synonym">Mytilus polymorpha</name>
    <dbReference type="NCBI Taxonomy" id="45954"/>
    <lineage>
        <taxon>Eukaryota</taxon>
        <taxon>Metazoa</taxon>
        <taxon>Spiralia</taxon>
        <taxon>Lophotrochozoa</taxon>
        <taxon>Mollusca</taxon>
        <taxon>Bivalvia</taxon>
        <taxon>Autobranchia</taxon>
        <taxon>Heteroconchia</taxon>
        <taxon>Euheterodonta</taxon>
        <taxon>Imparidentia</taxon>
        <taxon>Neoheterodontei</taxon>
        <taxon>Myida</taxon>
        <taxon>Dreissenoidea</taxon>
        <taxon>Dreissenidae</taxon>
        <taxon>Dreissena</taxon>
    </lineage>
</organism>
<gene>
    <name evidence="1" type="ORF">DPMN_147777</name>
</gene>
<sequence length="67" mass="7901">MLLNREPVQHLWKLMYPRLIALQIVQQQPIRIKCLPLLTNQISRQRMAVSSLQDLFVPTSVSWLRCS</sequence>
<evidence type="ECO:0000313" key="2">
    <source>
        <dbReference type="Proteomes" id="UP000828390"/>
    </source>
</evidence>
<proteinExistence type="predicted"/>
<protein>
    <submittedName>
        <fullName evidence="1">Uncharacterized protein</fullName>
    </submittedName>
</protein>
<name>A0A9D4FCT6_DREPO</name>
<dbReference type="Proteomes" id="UP000828390">
    <property type="component" value="Unassembled WGS sequence"/>
</dbReference>
<dbReference type="EMBL" id="JAIWYP010000007">
    <property type="protein sequence ID" value="KAH3794246.1"/>
    <property type="molecule type" value="Genomic_DNA"/>
</dbReference>
<reference evidence="1" key="2">
    <citation type="submission" date="2020-11" db="EMBL/GenBank/DDBJ databases">
        <authorList>
            <person name="McCartney M.A."/>
            <person name="Auch B."/>
            <person name="Kono T."/>
            <person name="Mallez S."/>
            <person name="Becker A."/>
            <person name="Gohl D.M."/>
            <person name="Silverstein K.A.T."/>
            <person name="Koren S."/>
            <person name="Bechman K.B."/>
            <person name="Herman A."/>
            <person name="Abrahante J.E."/>
            <person name="Garbe J."/>
        </authorList>
    </citation>
    <scope>NUCLEOTIDE SEQUENCE</scope>
    <source>
        <strain evidence="1">Duluth1</strain>
        <tissue evidence="1">Whole animal</tissue>
    </source>
</reference>
<accession>A0A9D4FCT6</accession>